<proteinExistence type="predicted"/>
<evidence type="ECO:0000313" key="3">
    <source>
        <dbReference type="Proteomes" id="UP000199707"/>
    </source>
</evidence>
<gene>
    <name evidence="2" type="ORF">SAMN02799620_04509</name>
</gene>
<feature type="transmembrane region" description="Helical" evidence="1">
    <location>
        <begin position="48"/>
        <end position="69"/>
    </location>
</feature>
<evidence type="ECO:0000313" key="2">
    <source>
        <dbReference type="EMBL" id="SCX28054.1"/>
    </source>
</evidence>
<evidence type="ECO:0000256" key="1">
    <source>
        <dbReference type="SAM" id="Phobius"/>
    </source>
</evidence>
<keyword evidence="1" id="KW-0472">Membrane</keyword>
<reference evidence="3" key="1">
    <citation type="submission" date="2016-10" db="EMBL/GenBank/DDBJ databases">
        <authorList>
            <person name="Varghese N."/>
            <person name="Submissions S."/>
        </authorList>
    </citation>
    <scope>NUCLEOTIDE SEQUENCE [LARGE SCALE GENOMIC DNA]</scope>
    <source>
        <strain evidence="3">UNC267MFSha1.1M11</strain>
    </source>
</reference>
<name>A0A1G4WSY1_9MYCO</name>
<sequence>MAIPIGEYLVLCLLLCAGCTVATSPALHCLAGVALVGAGMLAGSGQLRLFTLLVTAVLTMLAGSGAGYVTGCRMTVWSWVPKMMVTVPGTVDLATVGARAGHIAQGGALLRPHDYFGVLRAPIPILLGAMQFPVWRWIIVDVVATILVVGTLSLSGFAAGKFAAQVLGGTALGAVVPATTVALGVVVALLEIRSRSQRKAAR</sequence>
<dbReference type="AlphaFoldDB" id="A0A1G4WSY1"/>
<dbReference type="EMBL" id="FMUB01000009">
    <property type="protein sequence ID" value="SCX28054.1"/>
    <property type="molecule type" value="Genomic_DNA"/>
</dbReference>
<keyword evidence="1" id="KW-0812">Transmembrane</keyword>
<dbReference type="STRING" id="1502745.SAMN02799620_04509"/>
<dbReference type="Proteomes" id="UP000199707">
    <property type="component" value="Unassembled WGS sequence"/>
</dbReference>
<accession>A0A1G4WSY1</accession>
<keyword evidence="1" id="KW-1133">Transmembrane helix</keyword>
<feature type="transmembrane region" description="Helical" evidence="1">
    <location>
        <begin position="171"/>
        <end position="192"/>
    </location>
</feature>
<protein>
    <submittedName>
        <fullName evidence="2">Membrane protein DedA, SNARE-associated domain</fullName>
    </submittedName>
</protein>
<feature type="transmembrane region" description="Helical" evidence="1">
    <location>
        <begin position="137"/>
        <end position="159"/>
    </location>
</feature>
<organism evidence="2 3">
    <name type="scientific">Mycolicibacterium fluoranthenivorans</name>
    <dbReference type="NCBI Taxonomy" id="258505"/>
    <lineage>
        <taxon>Bacteria</taxon>
        <taxon>Bacillati</taxon>
        <taxon>Actinomycetota</taxon>
        <taxon>Actinomycetes</taxon>
        <taxon>Mycobacteriales</taxon>
        <taxon>Mycobacteriaceae</taxon>
        <taxon>Mycolicibacterium</taxon>
    </lineage>
</organism>